<dbReference type="GO" id="GO:0005524">
    <property type="term" value="F:ATP binding"/>
    <property type="evidence" value="ECO:0007669"/>
    <property type="project" value="UniProtKB-UniRule"/>
</dbReference>
<dbReference type="KEGG" id="ptm:GSPATT00013300001"/>
<protein>
    <recommendedName>
        <fullName evidence="5">Ubiquitin carboxyl-terminal hydrolase</fullName>
        <ecNumber evidence="5">3.4.19.12</ecNumber>
    </recommendedName>
</protein>
<organism evidence="8 9">
    <name type="scientific">Paramecium tetraurelia</name>
    <dbReference type="NCBI Taxonomy" id="5888"/>
    <lineage>
        <taxon>Eukaryota</taxon>
        <taxon>Sar</taxon>
        <taxon>Alveolata</taxon>
        <taxon>Ciliophora</taxon>
        <taxon>Intramacronucleata</taxon>
        <taxon>Oligohymenophorea</taxon>
        <taxon>Peniculida</taxon>
        <taxon>Parameciidae</taxon>
        <taxon>Paramecium</taxon>
    </lineage>
</organism>
<evidence type="ECO:0000256" key="1">
    <source>
        <dbReference type="ARBA" id="ARBA00011245"/>
    </source>
</evidence>
<dbReference type="GO" id="GO:0004843">
    <property type="term" value="F:cysteine-type deubiquitinase activity"/>
    <property type="evidence" value="ECO:0007669"/>
    <property type="project" value="UniProtKB-UniRule"/>
</dbReference>
<dbReference type="AlphaFoldDB" id="A0D467"/>
<dbReference type="eggNOG" id="KOG1865">
    <property type="taxonomic scope" value="Eukaryota"/>
</dbReference>
<reference evidence="8 9" key="1">
    <citation type="journal article" date="2006" name="Nature">
        <title>Global trends of whole-genome duplications revealed by the ciliate Paramecium tetraurelia.</title>
        <authorList>
            <consortium name="Genoscope"/>
            <person name="Aury J.-M."/>
            <person name="Jaillon O."/>
            <person name="Duret L."/>
            <person name="Noel B."/>
            <person name="Jubin C."/>
            <person name="Porcel B.M."/>
            <person name="Segurens B."/>
            <person name="Daubin V."/>
            <person name="Anthouard V."/>
            <person name="Aiach N."/>
            <person name="Arnaiz O."/>
            <person name="Billaut A."/>
            <person name="Beisson J."/>
            <person name="Blanc I."/>
            <person name="Bouhouche K."/>
            <person name="Camara F."/>
            <person name="Duharcourt S."/>
            <person name="Guigo R."/>
            <person name="Gogendeau D."/>
            <person name="Katinka M."/>
            <person name="Keller A.-M."/>
            <person name="Kissmehl R."/>
            <person name="Klotz C."/>
            <person name="Koll F."/>
            <person name="Le Moue A."/>
            <person name="Lepere C."/>
            <person name="Malinsky S."/>
            <person name="Nowacki M."/>
            <person name="Nowak J.K."/>
            <person name="Plattner H."/>
            <person name="Poulain J."/>
            <person name="Ruiz F."/>
            <person name="Serrano V."/>
            <person name="Zagulski M."/>
            <person name="Dessen P."/>
            <person name="Betermier M."/>
            <person name="Weissenbach J."/>
            <person name="Scarpelli C."/>
            <person name="Schachter V."/>
            <person name="Sperling L."/>
            <person name="Meyer E."/>
            <person name="Cohen J."/>
            <person name="Wincker P."/>
        </authorList>
    </citation>
    <scope>NUCLEOTIDE SEQUENCE [LARGE SCALE GENOMIC DNA]</scope>
    <source>
        <strain evidence="8 9">Stock d4-2</strain>
    </source>
</reference>
<keyword evidence="5" id="KW-0378">Hydrolase</keyword>
<dbReference type="eggNOG" id="KOG0032">
    <property type="taxonomic scope" value="Eukaryota"/>
</dbReference>
<dbReference type="EMBL" id="CT868285">
    <property type="protein sequence ID" value="CAK77834.1"/>
    <property type="molecule type" value="Genomic_DNA"/>
</dbReference>
<comment type="similarity">
    <text evidence="5">Belongs to the peptidase C19 family.</text>
</comment>
<dbReference type="InParanoid" id="A0D467"/>
<dbReference type="PROSITE" id="PS00108">
    <property type="entry name" value="PROTEIN_KINASE_ST"/>
    <property type="match status" value="1"/>
</dbReference>
<evidence type="ECO:0000256" key="4">
    <source>
        <dbReference type="PROSITE-ProRule" id="PRU10141"/>
    </source>
</evidence>
<dbReference type="PROSITE" id="PS00107">
    <property type="entry name" value="PROTEIN_KINASE_ATP"/>
    <property type="match status" value="1"/>
</dbReference>
<dbReference type="InterPro" id="IPR038765">
    <property type="entry name" value="Papain-like_cys_pep_sf"/>
</dbReference>
<dbReference type="Gene3D" id="1.10.510.10">
    <property type="entry name" value="Transferase(Phosphotransferase) domain 1"/>
    <property type="match status" value="1"/>
</dbReference>
<dbReference type="HOGENOM" id="CLU_340243_0_0_1"/>
<feature type="binding site" evidence="4">
    <location>
        <position position="70"/>
    </location>
    <ligand>
        <name>ATP</name>
        <dbReference type="ChEBI" id="CHEBI:30616"/>
    </ligand>
</feature>
<dbReference type="GO" id="GO:0005737">
    <property type="term" value="C:cytoplasm"/>
    <property type="evidence" value="ECO:0000318"/>
    <property type="project" value="GO_Central"/>
</dbReference>
<dbReference type="InterPro" id="IPR011009">
    <property type="entry name" value="Kinase-like_dom_sf"/>
</dbReference>
<keyword evidence="3 4" id="KW-0067">ATP-binding</keyword>
<dbReference type="Proteomes" id="UP000000600">
    <property type="component" value="Unassembled WGS sequence"/>
</dbReference>
<dbReference type="InterPro" id="IPR018200">
    <property type="entry name" value="USP_CS"/>
</dbReference>
<dbReference type="Pfam" id="PF00069">
    <property type="entry name" value="Pkinase"/>
    <property type="match status" value="1"/>
</dbReference>
<comment type="catalytic activity">
    <reaction evidence="5">
        <text>Thiol-dependent hydrolysis of ester, thioester, amide, peptide and isopeptide bonds formed by the C-terminal Gly of ubiquitin (a 76-residue protein attached to proteins as an intracellular targeting signal).</text>
        <dbReference type="EC" id="3.4.19.12"/>
    </reaction>
</comment>
<comment type="subunit">
    <text evidence="1">Monomer.</text>
</comment>
<proteinExistence type="inferred from homology"/>
<dbReference type="FunFam" id="1.10.510.10:FF:000571">
    <property type="entry name" value="Maternal embryonic leucine zipper kinase"/>
    <property type="match status" value="1"/>
</dbReference>
<sequence>MLMMDISKSRFSETFWNFDLSYCLYDQYQQIRDFPNIQKMNDLNISHKIGSGAFSQVYLGTYKSMQVAVKVLEKSVPCYCELFNREVEILEQLQHPNLVKYITSYETFEKLYIVMDYVEGSNLTELSKSNLSEQKIRSIIKQLLIVLTYLHNKDITHRDIKPDNILVGLDGRVRLIDFGLSQQSESKISYDKCGTLLFMAPEMILKMPYLKSVDMWSIGIIQYLLYERKHPFHYENLVESIQTYNINFSIMDKSAQNFFRKCAAVNPEARMSAEQALMHPWITGEGDLGQPITIHDRMAIFQNKQKLICLINALSFIKYCTSFVKAIRLIIPLNEEVPQQEITVRQPNQDATNRKSTSRIKQARSTSQLFFETNVASPLKKQSPFRIVQPRQSQTRLQHSNSMQLAQMAKRGSLNKLPYYSILQGCQPTQFQQFPYRKEKNQYQIALTLIHYTSMVSDQSGLFLNFCQLYHLFSQESNKMEFSKFALKFTFLELQNFGTYRKQQLIKLPIVRKDKFQLIYLNLNMYRTTNSSYGSGVVTRNKEQMSQKTQDVDPIRIGIENIGNTCYINSMLQCLFNTPGISTAMKSYKDNKNSSELFKQFYKIWFSIQAGIEPEHNDIIQFKKLMNQHREFDNFNQQDCIEFFHVFLDIVNTGFLTQPFFGQLTYQINCQNCNNSSKQTEQFINLSIYIEQACRLSQLLSDYFKPEQLNSQEKCRKCQKTSPLMRRTNLSAPPLVLVIQLKRYDSRQTRSNNAIEIEQSLILKGFCDQSPSYKLYAVINHQGYSIYSGHYTCLIKAANCWYYFNDQRVSEYSNKVVDEELQKSQNSYVLFYQRQ</sequence>
<dbReference type="GO" id="GO:0006508">
    <property type="term" value="P:proteolysis"/>
    <property type="evidence" value="ECO:0007669"/>
    <property type="project" value="UniProtKB-KW"/>
</dbReference>
<dbReference type="InterPro" id="IPR000719">
    <property type="entry name" value="Prot_kinase_dom"/>
</dbReference>
<evidence type="ECO:0000259" key="7">
    <source>
        <dbReference type="PROSITE" id="PS50235"/>
    </source>
</evidence>
<dbReference type="SUPFAM" id="SSF54001">
    <property type="entry name" value="Cysteine proteinases"/>
    <property type="match status" value="1"/>
</dbReference>
<dbReference type="SMART" id="SM00220">
    <property type="entry name" value="S_TKc"/>
    <property type="match status" value="1"/>
</dbReference>
<dbReference type="EC" id="3.4.19.12" evidence="5"/>
<keyword evidence="5" id="KW-0645">Protease</keyword>
<evidence type="ECO:0000256" key="5">
    <source>
        <dbReference type="RuleBase" id="RU366025"/>
    </source>
</evidence>
<evidence type="ECO:0000259" key="6">
    <source>
        <dbReference type="PROSITE" id="PS50011"/>
    </source>
</evidence>
<dbReference type="GO" id="GO:0016579">
    <property type="term" value="P:protein deubiquitination"/>
    <property type="evidence" value="ECO:0007669"/>
    <property type="project" value="InterPro"/>
</dbReference>
<dbReference type="InterPro" id="IPR017441">
    <property type="entry name" value="Protein_kinase_ATP_BS"/>
</dbReference>
<name>A0D467_PARTE</name>
<dbReference type="RefSeq" id="XP_001445231.1">
    <property type="nucleotide sequence ID" value="XM_001445194.1"/>
</dbReference>
<evidence type="ECO:0000313" key="8">
    <source>
        <dbReference type="EMBL" id="CAK77834.1"/>
    </source>
</evidence>
<dbReference type="GeneID" id="5031016"/>
<evidence type="ECO:0000313" key="9">
    <source>
        <dbReference type="Proteomes" id="UP000000600"/>
    </source>
</evidence>
<gene>
    <name evidence="8" type="ORF">GSPATT00013300001</name>
</gene>
<keyword evidence="5" id="KW-0788">Thiol protease</keyword>
<dbReference type="OrthoDB" id="420187at2759"/>
<feature type="domain" description="USP" evidence="7">
    <location>
        <begin position="557"/>
        <end position="835"/>
    </location>
</feature>
<dbReference type="PROSITE" id="PS50011">
    <property type="entry name" value="PROTEIN_KINASE_DOM"/>
    <property type="match status" value="1"/>
</dbReference>
<accession>A0D467</accession>
<dbReference type="InterPro" id="IPR008271">
    <property type="entry name" value="Ser/Thr_kinase_AS"/>
</dbReference>
<dbReference type="InterPro" id="IPR028889">
    <property type="entry name" value="USP"/>
</dbReference>
<feature type="domain" description="Protein kinase" evidence="6">
    <location>
        <begin position="43"/>
        <end position="282"/>
    </location>
</feature>
<dbReference type="PANTHER" id="PTHR24347">
    <property type="entry name" value="SERINE/THREONINE-PROTEIN KINASE"/>
    <property type="match status" value="1"/>
</dbReference>
<dbReference type="GO" id="GO:0004674">
    <property type="term" value="F:protein serine/threonine kinase activity"/>
    <property type="evidence" value="ECO:0000318"/>
    <property type="project" value="GO_Central"/>
</dbReference>
<keyword evidence="9" id="KW-1185">Reference proteome</keyword>
<dbReference type="InterPro" id="IPR001394">
    <property type="entry name" value="Peptidase_C19_UCH"/>
</dbReference>
<dbReference type="Gene3D" id="3.90.70.10">
    <property type="entry name" value="Cysteine proteinases"/>
    <property type="match status" value="1"/>
</dbReference>
<keyword evidence="2 4" id="KW-0547">Nucleotide-binding</keyword>
<evidence type="ECO:0000256" key="3">
    <source>
        <dbReference type="ARBA" id="ARBA00022840"/>
    </source>
</evidence>
<dbReference type="PROSITE" id="PS50235">
    <property type="entry name" value="USP_3"/>
    <property type="match status" value="1"/>
</dbReference>
<dbReference type="PROSITE" id="PS00972">
    <property type="entry name" value="USP_1"/>
    <property type="match status" value="1"/>
</dbReference>
<evidence type="ECO:0000256" key="2">
    <source>
        <dbReference type="ARBA" id="ARBA00022741"/>
    </source>
</evidence>
<dbReference type="CDD" id="cd02257">
    <property type="entry name" value="Peptidase_C19"/>
    <property type="match status" value="1"/>
</dbReference>
<dbReference type="Pfam" id="PF00443">
    <property type="entry name" value="UCH"/>
    <property type="match status" value="1"/>
</dbReference>
<keyword evidence="5" id="KW-0833">Ubl conjugation pathway</keyword>
<dbReference type="SUPFAM" id="SSF56112">
    <property type="entry name" value="Protein kinase-like (PK-like)"/>
    <property type="match status" value="1"/>
</dbReference>
<dbReference type="PROSITE" id="PS00973">
    <property type="entry name" value="USP_2"/>
    <property type="match status" value="1"/>
</dbReference>